<evidence type="ECO:0000313" key="3">
    <source>
        <dbReference type="Proteomes" id="UP000824179"/>
    </source>
</evidence>
<name>A0A9D1AJA6_9FIRM</name>
<feature type="transmembrane region" description="Helical" evidence="1">
    <location>
        <begin position="88"/>
        <end position="106"/>
    </location>
</feature>
<dbReference type="AlphaFoldDB" id="A0A9D1AJA6"/>
<proteinExistence type="predicted"/>
<accession>A0A9D1AJA6</accession>
<evidence type="ECO:0000313" key="2">
    <source>
        <dbReference type="EMBL" id="HIR40179.1"/>
    </source>
</evidence>
<reference evidence="2" key="1">
    <citation type="submission" date="2020-10" db="EMBL/GenBank/DDBJ databases">
        <authorList>
            <person name="Gilroy R."/>
        </authorList>
    </citation>
    <scope>NUCLEOTIDE SEQUENCE</scope>
    <source>
        <strain evidence="2">ChiW25-3613</strain>
    </source>
</reference>
<keyword evidence="1" id="KW-0812">Transmembrane</keyword>
<feature type="transmembrane region" description="Helical" evidence="1">
    <location>
        <begin position="21"/>
        <end position="43"/>
    </location>
</feature>
<sequence length="108" mass="11775">MAENKKTTKKTTKRTTNRVDIVKVCAFWGIFIAALLFVARGILGLFDLGGVGGTIMSIFDILGKLALLVAVAFPAYSYVRGKARVWQIIYWAALVVYIAGCVLGLISF</sequence>
<keyword evidence="1" id="KW-1133">Transmembrane helix</keyword>
<reference evidence="2" key="2">
    <citation type="journal article" date="2021" name="PeerJ">
        <title>Extensive microbial diversity within the chicken gut microbiome revealed by metagenomics and culture.</title>
        <authorList>
            <person name="Gilroy R."/>
            <person name="Ravi A."/>
            <person name="Getino M."/>
            <person name="Pursley I."/>
            <person name="Horton D.L."/>
            <person name="Alikhan N.F."/>
            <person name="Baker D."/>
            <person name="Gharbi K."/>
            <person name="Hall N."/>
            <person name="Watson M."/>
            <person name="Adriaenssens E.M."/>
            <person name="Foster-Nyarko E."/>
            <person name="Jarju S."/>
            <person name="Secka A."/>
            <person name="Antonio M."/>
            <person name="Oren A."/>
            <person name="Chaudhuri R.R."/>
            <person name="La Ragione R."/>
            <person name="Hildebrand F."/>
            <person name="Pallen M.J."/>
        </authorList>
    </citation>
    <scope>NUCLEOTIDE SEQUENCE</scope>
    <source>
        <strain evidence="2">ChiW25-3613</strain>
    </source>
</reference>
<evidence type="ECO:0000256" key="1">
    <source>
        <dbReference type="SAM" id="Phobius"/>
    </source>
</evidence>
<dbReference type="Proteomes" id="UP000824179">
    <property type="component" value="Unassembled WGS sequence"/>
</dbReference>
<protein>
    <submittedName>
        <fullName evidence="2">Uncharacterized protein</fullName>
    </submittedName>
</protein>
<organism evidence="2 3">
    <name type="scientific">Candidatus Coproplasma stercoripullorum</name>
    <dbReference type="NCBI Taxonomy" id="2840751"/>
    <lineage>
        <taxon>Bacteria</taxon>
        <taxon>Bacillati</taxon>
        <taxon>Bacillota</taxon>
        <taxon>Clostridia</taxon>
        <taxon>Eubacteriales</taxon>
        <taxon>Candidatus Coproplasma</taxon>
    </lineage>
</organism>
<feature type="transmembrane region" description="Helical" evidence="1">
    <location>
        <begin position="55"/>
        <end position="76"/>
    </location>
</feature>
<gene>
    <name evidence="2" type="ORF">IAB90_07350</name>
</gene>
<keyword evidence="1" id="KW-0472">Membrane</keyword>
<dbReference type="EMBL" id="DVHB01000129">
    <property type="protein sequence ID" value="HIR40179.1"/>
    <property type="molecule type" value="Genomic_DNA"/>
</dbReference>
<comment type="caution">
    <text evidence="2">The sequence shown here is derived from an EMBL/GenBank/DDBJ whole genome shotgun (WGS) entry which is preliminary data.</text>
</comment>